<evidence type="ECO:0000313" key="3">
    <source>
        <dbReference type="EMBL" id="KAL2500040.1"/>
    </source>
</evidence>
<dbReference type="InterPro" id="IPR046347">
    <property type="entry name" value="bZIP_sf"/>
</dbReference>
<accession>A0ABD1SHH3</accession>
<dbReference type="EMBL" id="JBFOLK010000007">
    <property type="protein sequence ID" value="KAL2500040.1"/>
    <property type="molecule type" value="Genomic_DNA"/>
</dbReference>
<protein>
    <submittedName>
        <fullName evidence="3">Basic-leucine zipper (BZIP) transcription factor family protein</fullName>
    </submittedName>
</protein>
<proteinExistence type="predicted"/>
<evidence type="ECO:0000259" key="2">
    <source>
        <dbReference type="Pfam" id="PF07716"/>
    </source>
</evidence>
<dbReference type="Pfam" id="PF07716">
    <property type="entry name" value="bZIP_2"/>
    <property type="match status" value="1"/>
</dbReference>
<keyword evidence="4" id="KW-1185">Reference proteome</keyword>
<name>A0ABD1SHH3_9LAMI</name>
<dbReference type="PANTHER" id="PTHR23334">
    <property type="entry name" value="CCAAT/ENHANCER BINDING PROTEIN"/>
    <property type="match status" value="1"/>
</dbReference>
<dbReference type="SUPFAM" id="SSF57959">
    <property type="entry name" value="Leucine zipper domain"/>
    <property type="match status" value="1"/>
</dbReference>
<keyword evidence="1" id="KW-0175">Coiled coil</keyword>
<dbReference type="PANTHER" id="PTHR23334:SF20">
    <property type="entry name" value="BASIC LEUCINE ZIPPER 24"/>
    <property type="match status" value="1"/>
</dbReference>
<dbReference type="InterPro" id="IPR004827">
    <property type="entry name" value="bZIP"/>
</dbReference>
<feature type="coiled-coil region" evidence="1">
    <location>
        <begin position="72"/>
        <end position="106"/>
    </location>
</feature>
<dbReference type="Gene3D" id="1.20.5.170">
    <property type="match status" value="1"/>
</dbReference>
<feature type="domain" description="BZIP" evidence="2">
    <location>
        <begin position="46"/>
        <end position="90"/>
    </location>
</feature>
<dbReference type="Proteomes" id="UP001604336">
    <property type="component" value="Unassembled WGS sequence"/>
</dbReference>
<organism evidence="3 4">
    <name type="scientific">Abeliophyllum distichum</name>
    <dbReference type="NCBI Taxonomy" id="126358"/>
    <lineage>
        <taxon>Eukaryota</taxon>
        <taxon>Viridiplantae</taxon>
        <taxon>Streptophyta</taxon>
        <taxon>Embryophyta</taxon>
        <taxon>Tracheophyta</taxon>
        <taxon>Spermatophyta</taxon>
        <taxon>Magnoliopsida</taxon>
        <taxon>eudicotyledons</taxon>
        <taxon>Gunneridae</taxon>
        <taxon>Pentapetalae</taxon>
        <taxon>asterids</taxon>
        <taxon>lamiids</taxon>
        <taxon>Lamiales</taxon>
        <taxon>Oleaceae</taxon>
        <taxon>Forsythieae</taxon>
        <taxon>Abeliophyllum</taxon>
    </lineage>
</organism>
<evidence type="ECO:0000256" key="1">
    <source>
        <dbReference type="SAM" id="Coils"/>
    </source>
</evidence>
<evidence type="ECO:0000313" key="4">
    <source>
        <dbReference type="Proteomes" id="UP001604336"/>
    </source>
</evidence>
<dbReference type="AlphaFoldDB" id="A0ABD1SHH3"/>
<sequence>MYPYSHLQILRDLMLHTLTPMSFHRKKTTPRTIEQVPGRNLVGLMGNREAVWKYRKKKNVHASYLEEDVKKLRFVNQQLVKKLQRLAILETEILRLRGLLLDLRRKVDNVSRQEMSLESLMWTVCIY</sequence>
<dbReference type="InterPro" id="IPR031106">
    <property type="entry name" value="C/EBP"/>
</dbReference>
<gene>
    <name evidence="3" type="ORF">Adt_25590</name>
</gene>
<comment type="caution">
    <text evidence="3">The sequence shown here is derived from an EMBL/GenBank/DDBJ whole genome shotgun (WGS) entry which is preliminary data.</text>
</comment>
<reference evidence="4" key="1">
    <citation type="submission" date="2024-07" db="EMBL/GenBank/DDBJ databases">
        <title>Two chromosome-level genome assemblies of Korean endemic species Abeliophyllum distichum and Forsythia ovata (Oleaceae).</title>
        <authorList>
            <person name="Jang H."/>
        </authorList>
    </citation>
    <scope>NUCLEOTIDE SEQUENCE [LARGE SCALE GENOMIC DNA]</scope>
</reference>